<evidence type="ECO:0000313" key="3">
    <source>
        <dbReference type="Proteomes" id="UP001188597"/>
    </source>
</evidence>
<organism evidence="2 3">
    <name type="scientific">Escallonia herrerae</name>
    <dbReference type="NCBI Taxonomy" id="1293975"/>
    <lineage>
        <taxon>Eukaryota</taxon>
        <taxon>Viridiplantae</taxon>
        <taxon>Streptophyta</taxon>
        <taxon>Embryophyta</taxon>
        <taxon>Tracheophyta</taxon>
        <taxon>Spermatophyta</taxon>
        <taxon>Magnoliopsida</taxon>
        <taxon>eudicotyledons</taxon>
        <taxon>Gunneridae</taxon>
        <taxon>Pentapetalae</taxon>
        <taxon>asterids</taxon>
        <taxon>campanulids</taxon>
        <taxon>Escalloniales</taxon>
        <taxon>Escalloniaceae</taxon>
        <taxon>Escallonia</taxon>
    </lineage>
</organism>
<proteinExistence type="predicted"/>
<comment type="caution">
    <text evidence="2">The sequence shown here is derived from an EMBL/GenBank/DDBJ whole genome shotgun (WGS) entry which is preliminary data.</text>
</comment>
<dbReference type="Proteomes" id="UP001188597">
    <property type="component" value="Unassembled WGS sequence"/>
</dbReference>
<sequence length="234" mass="27466">MAEHGEGLERYFEALNIDHEETKVQRTVTSQVELIFNRLDDLEVDSPLTVLKRKVDVFAEELDDDRGEGRPFHQESIAMQLRGKKMPEPKLYDGTREARKVDNLFWHLEQYFEALDINNEKDKVQTVVLYLNDTAALWWRRRYTDGCDVKTWEKFERELKRQLYPKSVIDIAMINLQRLRQKGSICSYMKADFNIIDMDELGVVPEMDFMKKSSATLNPYCGVMMMVGKEGQPE</sequence>
<accession>A0AA88WVS8</accession>
<evidence type="ECO:0000313" key="2">
    <source>
        <dbReference type="EMBL" id="KAK3028175.1"/>
    </source>
</evidence>
<protein>
    <recommendedName>
        <fullName evidence="1">Retrotransposon gag domain-containing protein</fullName>
    </recommendedName>
</protein>
<dbReference type="InterPro" id="IPR005162">
    <property type="entry name" value="Retrotrans_gag_dom"/>
</dbReference>
<dbReference type="EMBL" id="JAVXUP010000426">
    <property type="protein sequence ID" value="KAK3028175.1"/>
    <property type="molecule type" value="Genomic_DNA"/>
</dbReference>
<dbReference type="AlphaFoldDB" id="A0AA88WVS8"/>
<keyword evidence="3" id="KW-1185">Reference proteome</keyword>
<dbReference type="Pfam" id="PF03732">
    <property type="entry name" value="Retrotrans_gag"/>
    <property type="match status" value="1"/>
</dbReference>
<name>A0AA88WVS8_9ASTE</name>
<feature type="domain" description="Retrotransposon gag" evidence="1">
    <location>
        <begin position="127"/>
        <end position="190"/>
    </location>
</feature>
<reference evidence="2" key="1">
    <citation type="submission" date="2022-12" db="EMBL/GenBank/DDBJ databases">
        <title>Draft genome assemblies for two species of Escallonia (Escalloniales).</title>
        <authorList>
            <person name="Chanderbali A."/>
            <person name="Dervinis C."/>
            <person name="Anghel I."/>
            <person name="Soltis D."/>
            <person name="Soltis P."/>
            <person name="Zapata F."/>
        </authorList>
    </citation>
    <scope>NUCLEOTIDE SEQUENCE</scope>
    <source>
        <strain evidence="2">UCBG64.0493</strain>
        <tissue evidence="2">Leaf</tissue>
    </source>
</reference>
<gene>
    <name evidence="2" type="ORF">RJ639_038699</name>
</gene>
<evidence type="ECO:0000259" key="1">
    <source>
        <dbReference type="Pfam" id="PF03732"/>
    </source>
</evidence>